<accession>A0ABY2QKH1</accession>
<name>A0ABY2QKH1_9SPHN</name>
<dbReference type="EMBL" id="SSTI01000003">
    <property type="protein sequence ID" value="THG41112.1"/>
    <property type="molecule type" value="Genomic_DNA"/>
</dbReference>
<dbReference type="Proteomes" id="UP000308038">
    <property type="component" value="Unassembled WGS sequence"/>
</dbReference>
<gene>
    <name evidence="1" type="ORF">E5988_05950</name>
</gene>
<sequence length="263" mass="28883">MTPEEGFESAQYLVTWASSQVDELKAIIKAFSDDDATAVVKELNRKTGRQELKIKFAPLPFRVRGLTNNVIKDLRDALDQATSAASFLVRGKQKRNAHFPFGQDPDDFDTAVHKGPCADIPSELHSVLKGFEPFPTGEGWTGGNNVLRYLGYVSGPHKHRFTLAPACDVGDVALEMDYIFTGSDGATVMQEAKIARNNEIVLFSISSDGDAKVKYHVSFKVAFADTKLKGVRVIAFLEAALQIVGKIVQDLQTEALRIGPRQI</sequence>
<comment type="caution">
    <text evidence="1">The sequence shown here is derived from an EMBL/GenBank/DDBJ whole genome shotgun (WGS) entry which is preliminary data.</text>
</comment>
<proteinExistence type="predicted"/>
<organism evidence="1 2">
    <name type="scientific">Sphingomonas olei</name>
    <dbReference type="NCBI Taxonomy" id="1886787"/>
    <lineage>
        <taxon>Bacteria</taxon>
        <taxon>Pseudomonadati</taxon>
        <taxon>Pseudomonadota</taxon>
        <taxon>Alphaproteobacteria</taxon>
        <taxon>Sphingomonadales</taxon>
        <taxon>Sphingomonadaceae</taxon>
        <taxon>Sphingomonas</taxon>
    </lineage>
</organism>
<evidence type="ECO:0000313" key="2">
    <source>
        <dbReference type="Proteomes" id="UP000308038"/>
    </source>
</evidence>
<protein>
    <submittedName>
        <fullName evidence="1">Uncharacterized protein</fullName>
    </submittedName>
</protein>
<keyword evidence="2" id="KW-1185">Reference proteome</keyword>
<reference evidence="1 2" key="1">
    <citation type="submission" date="2019-04" db="EMBL/GenBank/DDBJ databases">
        <title>Microbes associate with the intestines of laboratory mice.</title>
        <authorList>
            <person name="Navarre W."/>
            <person name="Wong E."/>
            <person name="Huang K.C."/>
            <person name="Tropini C."/>
            <person name="Ng K."/>
            <person name="Yu B."/>
        </authorList>
    </citation>
    <scope>NUCLEOTIDE SEQUENCE [LARGE SCALE GENOMIC DNA]</scope>
    <source>
        <strain evidence="1 2">NM83_B4-11</strain>
    </source>
</reference>
<dbReference type="RefSeq" id="WP_136451053.1">
    <property type="nucleotide sequence ID" value="NZ_SSTI01000003.1"/>
</dbReference>
<evidence type="ECO:0000313" key="1">
    <source>
        <dbReference type="EMBL" id="THG41112.1"/>
    </source>
</evidence>